<dbReference type="Gene3D" id="3.40.50.300">
    <property type="entry name" value="P-loop containing nucleotide triphosphate hydrolases"/>
    <property type="match status" value="1"/>
</dbReference>
<comment type="function">
    <text evidence="5">Zinc chaperone that directly transfers zinc cofactor to target proteins, thereby activating them. Zinc is transferred from the CXCC motif in the GTPase domain to the zinc binding site in target proteins in a process requiring GTP hydrolysis.</text>
</comment>
<dbReference type="InterPro" id="IPR027417">
    <property type="entry name" value="P-loop_NTPase"/>
</dbReference>
<dbReference type="AlphaFoldDB" id="A0A081D1C3"/>
<keyword evidence="1" id="KW-0547">Nucleotide-binding</keyword>
<evidence type="ECO:0000256" key="1">
    <source>
        <dbReference type="ARBA" id="ARBA00022741"/>
    </source>
</evidence>
<evidence type="ECO:0000313" key="9">
    <source>
        <dbReference type="Proteomes" id="UP000028701"/>
    </source>
</evidence>
<dbReference type="PANTHER" id="PTHR43603:SF1">
    <property type="entry name" value="ZINC-REGULATED GTPASE METALLOPROTEIN ACTIVATOR 1"/>
    <property type="match status" value="1"/>
</dbReference>
<feature type="domain" description="CobW C-terminal" evidence="7">
    <location>
        <begin position="259"/>
        <end position="375"/>
    </location>
</feature>
<dbReference type="NCBIfam" id="NF038288">
    <property type="entry name" value="chaper_GTP_ZigA"/>
    <property type="match status" value="1"/>
</dbReference>
<evidence type="ECO:0000256" key="4">
    <source>
        <dbReference type="ARBA" id="ARBA00034320"/>
    </source>
</evidence>
<comment type="catalytic activity">
    <reaction evidence="6">
        <text>GTP + H2O = GDP + phosphate + H(+)</text>
        <dbReference type="Rhea" id="RHEA:19669"/>
        <dbReference type="ChEBI" id="CHEBI:15377"/>
        <dbReference type="ChEBI" id="CHEBI:15378"/>
        <dbReference type="ChEBI" id="CHEBI:37565"/>
        <dbReference type="ChEBI" id="CHEBI:43474"/>
        <dbReference type="ChEBI" id="CHEBI:58189"/>
    </reaction>
    <physiologicalReaction direction="left-to-right" evidence="6">
        <dbReference type="Rhea" id="RHEA:19670"/>
    </physiologicalReaction>
</comment>
<evidence type="ECO:0000313" key="8">
    <source>
        <dbReference type="EMBL" id="GAK72719.1"/>
    </source>
</evidence>
<sequence>MTSKLPVTVLSGFLGAGKTTLLNHILTNREGLRVALIVNDMSEVNIDAALVRDGGANLSRTQEQLVEMTNGCICCTLRDDLLQEVRSLAEQGRFDYLLIESTGIAEPLPVAATFDFRDENGRSLSDVARLDTMVTVVDAANLLKDYSSSDFLADRGETAGDGDNRTLVDLLVEQIEFADVVILNKIGTASPEQRDAARKIIASLNADAKLIEADFGKVGLNEVLGTGRFDFAKAETYPLWFKELHGFAHHVPESEGYGIRSFVYRAKKPFNPAKFQSFINRSWSGVVRAKGFFWLATRPDHVGELSQAGALVRTQKMGLWWTSVPKDQWPDDPGFLNMMKPYLDPIWGDRRQEIVFIGADPMDEAAIRAELDECLIDSTEFLPDRWQGMPDPFPSWQRQAV</sequence>
<dbReference type="GO" id="GO:0016787">
    <property type="term" value="F:hydrolase activity"/>
    <property type="evidence" value="ECO:0007669"/>
    <property type="project" value="UniProtKB-KW"/>
</dbReference>
<evidence type="ECO:0000256" key="6">
    <source>
        <dbReference type="ARBA" id="ARBA00049117"/>
    </source>
</evidence>
<proteinExistence type="inferred from homology"/>
<dbReference type="InterPro" id="IPR011629">
    <property type="entry name" value="CobW-like_C"/>
</dbReference>
<keyword evidence="3" id="KW-0143">Chaperone</keyword>
<name>A0A081D1C3_9HYPH</name>
<evidence type="ECO:0000256" key="5">
    <source>
        <dbReference type="ARBA" id="ARBA00045658"/>
    </source>
</evidence>
<keyword evidence="2" id="KW-0378">Hydrolase</keyword>
<dbReference type="Gene3D" id="3.30.1220.10">
    <property type="entry name" value="CobW-like, C-terminal domain"/>
    <property type="match status" value="1"/>
</dbReference>
<reference evidence="8 9" key="1">
    <citation type="submission" date="2014-08" db="EMBL/GenBank/DDBJ databases">
        <title>Whole genome shotgun sequence of Rhizobium rubi NBRC 13261.</title>
        <authorList>
            <person name="Katano-Makiyama Y."/>
            <person name="Hosoyama A."/>
            <person name="Hashimoto M."/>
            <person name="Hosoyama Y."/>
            <person name="Noguchi M."/>
            <person name="Tsuchikane K."/>
            <person name="Uohara A."/>
            <person name="Ohji S."/>
            <person name="Ichikawa N."/>
            <person name="Kimura A."/>
            <person name="Yamazoe A."/>
            <person name="Fujita N."/>
        </authorList>
    </citation>
    <scope>NUCLEOTIDE SEQUENCE [LARGE SCALE GENOMIC DNA]</scope>
    <source>
        <strain evidence="8 9">NBRC 13261</strain>
    </source>
</reference>
<dbReference type="RefSeq" id="WP_045232192.1">
    <property type="nucleotide sequence ID" value="NZ_BBJU01000027.1"/>
</dbReference>
<comment type="similarity">
    <text evidence="4">Belongs to the SIMIBI class G3E GTPase family. ZNG1 subfamily.</text>
</comment>
<accession>A0A081D1C3</accession>
<dbReference type="InterPro" id="IPR036627">
    <property type="entry name" value="CobW-likC_sf"/>
</dbReference>
<dbReference type="SUPFAM" id="SSF52540">
    <property type="entry name" value="P-loop containing nucleoside triphosphate hydrolases"/>
    <property type="match status" value="1"/>
</dbReference>
<evidence type="ECO:0000256" key="2">
    <source>
        <dbReference type="ARBA" id="ARBA00022801"/>
    </source>
</evidence>
<dbReference type="eggNOG" id="COG0523">
    <property type="taxonomic scope" value="Bacteria"/>
</dbReference>
<dbReference type="InterPro" id="IPR047920">
    <property type="entry name" value="ZigA-like"/>
</dbReference>
<organism evidence="8 9">
    <name type="scientific">Agrobacterium rubi TR3 = NBRC 13261</name>
    <dbReference type="NCBI Taxonomy" id="1368415"/>
    <lineage>
        <taxon>Bacteria</taxon>
        <taxon>Pseudomonadati</taxon>
        <taxon>Pseudomonadota</taxon>
        <taxon>Alphaproteobacteria</taxon>
        <taxon>Hyphomicrobiales</taxon>
        <taxon>Rhizobiaceae</taxon>
        <taxon>Rhizobium/Agrobacterium group</taxon>
        <taxon>Agrobacterium</taxon>
    </lineage>
</organism>
<dbReference type="GO" id="GO:0000166">
    <property type="term" value="F:nucleotide binding"/>
    <property type="evidence" value="ECO:0007669"/>
    <property type="project" value="UniProtKB-KW"/>
</dbReference>
<dbReference type="Proteomes" id="UP000028701">
    <property type="component" value="Unassembled WGS sequence"/>
</dbReference>
<protein>
    <submittedName>
        <fullName evidence="8">CobW family protein</fullName>
    </submittedName>
</protein>
<evidence type="ECO:0000259" key="7">
    <source>
        <dbReference type="SMART" id="SM00833"/>
    </source>
</evidence>
<dbReference type="Pfam" id="PF07683">
    <property type="entry name" value="CobW_C"/>
    <property type="match status" value="1"/>
</dbReference>
<evidence type="ECO:0000256" key="3">
    <source>
        <dbReference type="ARBA" id="ARBA00023186"/>
    </source>
</evidence>
<dbReference type="CDD" id="cd03112">
    <property type="entry name" value="CobW-like"/>
    <property type="match status" value="1"/>
</dbReference>
<dbReference type="InterPro" id="IPR051927">
    <property type="entry name" value="Zn_Chap_cDPG_Synth"/>
</dbReference>
<dbReference type="InterPro" id="IPR003495">
    <property type="entry name" value="CobW/HypB/UreG_nucleotide-bd"/>
</dbReference>
<dbReference type="EMBL" id="BBJU01000027">
    <property type="protein sequence ID" value="GAK72719.1"/>
    <property type="molecule type" value="Genomic_DNA"/>
</dbReference>
<dbReference type="SMART" id="SM00833">
    <property type="entry name" value="CobW_C"/>
    <property type="match status" value="1"/>
</dbReference>
<dbReference type="PANTHER" id="PTHR43603">
    <property type="entry name" value="COBW DOMAIN-CONTAINING PROTEIN DDB_G0274527"/>
    <property type="match status" value="1"/>
</dbReference>
<dbReference type="OrthoDB" id="9808822at2"/>
<gene>
    <name evidence="8" type="ORF">RRU01S_27_01080</name>
</gene>
<comment type="caution">
    <text evidence="8">The sequence shown here is derived from an EMBL/GenBank/DDBJ whole genome shotgun (WGS) entry which is preliminary data.</text>
</comment>
<dbReference type="Pfam" id="PF02492">
    <property type="entry name" value="cobW"/>
    <property type="match status" value="1"/>
</dbReference>